<reference evidence="2" key="1">
    <citation type="journal article" date="2021" name="Nat. Commun.">
        <title>Genetic determinants of endophytism in the Arabidopsis root mycobiome.</title>
        <authorList>
            <person name="Mesny F."/>
            <person name="Miyauchi S."/>
            <person name="Thiergart T."/>
            <person name="Pickel B."/>
            <person name="Atanasova L."/>
            <person name="Karlsson M."/>
            <person name="Huettel B."/>
            <person name="Barry K.W."/>
            <person name="Haridas S."/>
            <person name="Chen C."/>
            <person name="Bauer D."/>
            <person name="Andreopoulos W."/>
            <person name="Pangilinan J."/>
            <person name="LaButti K."/>
            <person name="Riley R."/>
            <person name="Lipzen A."/>
            <person name="Clum A."/>
            <person name="Drula E."/>
            <person name="Henrissat B."/>
            <person name="Kohler A."/>
            <person name="Grigoriev I.V."/>
            <person name="Martin F.M."/>
            <person name="Hacquard S."/>
        </authorList>
    </citation>
    <scope>NUCLEOTIDE SEQUENCE</scope>
    <source>
        <strain evidence="2">MPI-CAGE-AT-0021</strain>
    </source>
</reference>
<sequence>MPPKCKALEPANSPVGRPNNAKKAKSGDEPRNDNNEQFEAVFKNRSTRWAKVSGSKNLDIEYIKATRNLEEVYAFVCICNPIRDVDEEEDDDNADAENKVRCDKGRTCPCNKQFSELPSHPYTISKAGLARNHCAANMMNLRTPDFFAMYTFNDHAAYGALEVVQNLLLDFDEAFKNKKWQEAWSVVEAMAIFVRVGDGSLMFMADDGQMISETASQIARMVLAALEALESDGMLSANSHSNNAGWMIAMYIAMASMFRDVSLIQGNRHLKSKLFKFWAGNFDLYLRAIAHRLNITIPDTENASKNIEPTMPKGNGKDLWGWARSFAEYKRTCVAPGYAFRGTHRRKIGGDGLDISTWSSAERKQYNFDNKDPLPKKTIESLGEGLVLVLG</sequence>
<protein>
    <submittedName>
        <fullName evidence="2">Uncharacterized protein</fullName>
    </submittedName>
</protein>
<name>A0A9P9D146_9HYPO</name>
<comment type="caution">
    <text evidence="2">The sequence shown here is derived from an EMBL/GenBank/DDBJ whole genome shotgun (WGS) entry which is preliminary data.</text>
</comment>
<dbReference type="AlphaFoldDB" id="A0A9P9D146"/>
<evidence type="ECO:0000313" key="2">
    <source>
        <dbReference type="EMBL" id="KAH7110788.1"/>
    </source>
</evidence>
<accession>A0A9P9D146</accession>
<dbReference type="Proteomes" id="UP000717696">
    <property type="component" value="Unassembled WGS sequence"/>
</dbReference>
<evidence type="ECO:0000313" key="3">
    <source>
        <dbReference type="Proteomes" id="UP000717696"/>
    </source>
</evidence>
<feature type="region of interest" description="Disordered" evidence="1">
    <location>
        <begin position="1"/>
        <end position="34"/>
    </location>
</feature>
<organism evidence="2 3">
    <name type="scientific">Dactylonectria estremocensis</name>
    <dbReference type="NCBI Taxonomy" id="1079267"/>
    <lineage>
        <taxon>Eukaryota</taxon>
        <taxon>Fungi</taxon>
        <taxon>Dikarya</taxon>
        <taxon>Ascomycota</taxon>
        <taxon>Pezizomycotina</taxon>
        <taxon>Sordariomycetes</taxon>
        <taxon>Hypocreomycetidae</taxon>
        <taxon>Hypocreales</taxon>
        <taxon>Nectriaceae</taxon>
        <taxon>Dactylonectria</taxon>
    </lineage>
</organism>
<dbReference type="EMBL" id="JAGMUU010000060">
    <property type="protein sequence ID" value="KAH7110788.1"/>
    <property type="molecule type" value="Genomic_DNA"/>
</dbReference>
<proteinExistence type="predicted"/>
<gene>
    <name evidence="2" type="ORF">B0J13DRAFT_682206</name>
</gene>
<dbReference type="OrthoDB" id="10037289at2759"/>
<feature type="compositionally biased region" description="Basic and acidic residues" evidence="1">
    <location>
        <begin position="25"/>
        <end position="34"/>
    </location>
</feature>
<evidence type="ECO:0000256" key="1">
    <source>
        <dbReference type="SAM" id="MobiDB-lite"/>
    </source>
</evidence>
<keyword evidence="3" id="KW-1185">Reference proteome</keyword>